<dbReference type="PANTHER" id="PTHR32305:SF15">
    <property type="entry name" value="PROTEIN RHSA-RELATED"/>
    <property type="match status" value="1"/>
</dbReference>
<dbReference type="Gene3D" id="2.180.10.10">
    <property type="entry name" value="RHS repeat-associated core"/>
    <property type="match status" value="1"/>
</dbReference>
<protein>
    <submittedName>
        <fullName evidence="3">RHS repeat-associated core domain-containing protein</fullName>
    </submittedName>
</protein>
<dbReference type="Proteomes" id="UP000190027">
    <property type="component" value="Unassembled WGS sequence"/>
</dbReference>
<gene>
    <name evidence="3" type="ORF">SAMN02745704_01940</name>
</gene>
<dbReference type="InterPro" id="IPR022385">
    <property type="entry name" value="Rhs_assc_core"/>
</dbReference>
<feature type="domain" description="Teneurin-like YD-shell" evidence="2">
    <location>
        <begin position="7"/>
        <end position="88"/>
    </location>
</feature>
<accession>A0A1T4X8K6</accession>
<evidence type="ECO:0000313" key="4">
    <source>
        <dbReference type="Proteomes" id="UP000190027"/>
    </source>
</evidence>
<dbReference type="PANTHER" id="PTHR32305">
    <property type="match status" value="1"/>
</dbReference>
<dbReference type="InterPro" id="IPR050708">
    <property type="entry name" value="T6SS_VgrG/RHS"/>
</dbReference>
<sequence>MGLVRQDNGIALHLHTDQVGSVRAVEEPNQKMIKEIWYDSFGNVIRDSNPYLPCPLGFAGGLHDHDTGLVRFGWRDYEPDTGRFTAQDPLGAAGGDPDWYGYCLDDPVNAVDKTGLHGKFEKKDSVNDTRNIPSPKTRVDLAQPQLSIVGKNKIQQNDAPTASTIWGLEQSVNRG</sequence>
<dbReference type="NCBIfam" id="TIGR03696">
    <property type="entry name" value="Rhs_assc_core"/>
    <property type="match status" value="1"/>
</dbReference>
<reference evidence="3 4" key="1">
    <citation type="submission" date="2017-02" db="EMBL/GenBank/DDBJ databases">
        <authorList>
            <person name="Peterson S.W."/>
        </authorList>
    </citation>
    <scope>NUCLEOTIDE SEQUENCE [LARGE SCALE GENOMIC DNA]</scope>
    <source>
        <strain evidence="3 4">DSM 16080</strain>
    </source>
</reference>
<dbReference type="EMBL" id="FUYC01000008">
    <property type="protein sequence ID" value="SKA85980.1"/>
    <property type="molecule type" value="Genomic_DNA"/>
</dbReference>
<name>A0A1T4X8K6_9BACT</name>
<organism evidence="3 4">
    <name type="scientific">Paucidesulfovibrio gracilis DSM 16080</name>
    <dbReference type="NCBI Taxonomy" id="1121449"/>
    <lineage>
        <taxon>Bacteria</taxon>
        <taxon>Pseudomonadati</taxon>
        <taxon>Thermodesulfobacteriota</taxon>
        <taxon>Desulfovibrionia</taxon>
        <taxon>Desulfovibrionales</taxon>
        <taxon>Desulfovibrionaceae</taxon>
        <taxon>Paucidesulfovibrio</taxon>
    </lineage>
</organism>
<dbReference type="STRING" id="1121449.SAMN02745704_01940"/>
<evidence type="ECO:0000313" key="3">
    <source>
        <dbReference type="EMBL" id="SKA85980.1"/>
    </source>
</evidence>
<dbReference type="InterPro" id="IPR056823">
    <property type="entry name" value="TEN-like_YD-shell"/>
</dbReference>
<feature type="non-terminal residue" evidence="3">
    <location>
        <position position="175"/>
    </location>
</feature>
<dbReference type="AlphaFoldDB" id="A0A1T4X8K6"/>
<keyword evidence="4" id="KW-1185">Reference proteome</keyword>
<proteinExistence type="predicted"/>
<evidence type="ECO:0000259" key="2">
    <source>
        <dbReference type="Pfam" id="PF25023"/>
    </source>
</evidence>
<dbReference type="Pfam" id="PF25023">
    <property type="entry name" value="TEN_YD-shell"/>
    <property type="match status" value="1"/>
</dbReference>
<keyword evidence="1" id="KW-0677">Repeat</keyword>
<evidence type="ECO:0000256" key="1">
    <source>
        <dbReference type="ARBA" id="ARBA00022737"/>
    </source>
</evidence>